<evidence type="ECO:0000313" key="2">
    <source>
        <dbReference type="Proteomes" id="UP000831701"/>
    </source>
</evidence>
<name>A0ACB8VDV8_9TELE</name>
<sequence>MLSLLCFYDMKQTLSKFALSFCLPSALEGRDDGSPFLTLQHRKAALESYIIGASAVAEILAKMDNQGLKDQFCDINGISPQTPLCCSKTHVYRTNVRVVSIFSSDSQHKSNYANYPPKTKEYRATMMNGFVGAEPSGCGSNNREILFPLTPDLTCKRSSAGSCRQVSSFPHDTAIMVPSGWHISLNKMYGCFVSMNQHCPLLLLKALHFCFPTLC</sequence>
<comment type="caution">
    <text evidence="1">The sequence shown here is derived from an EMBL/GenBank/DDBJ whole genome shotgun (WGS) entry which is preliminary data.</text>
</comment>
<reference evidence="1" key="1">
    <citation type="submission" date="2022-04" db="EMBL/GenBank/DDBJ databases">
        <title>Jade perch genome.</title>
        <authorList>
            <person name="Chao B."/>
        </authorList>
    </citation>
    <scope>NUCLEOTIDE SEQUENCE</scope>
    <source>
        <strain evidence="1">CB-2022</strain>
    </source>
</reference>
<dbReference type="Proteomes" id="UP000831701">
    <property type="component" value="Chromosome 22"/>
</dbReference>
<organism evidence="1 2">
    <name type="scientific">Scortum barcoo</name>
    <name type="common">barcoo grunter</name>
    <dbReference type="NCBI Taxonomy" id="214431"/>
    <lineage>
        <taxon>Eukaryota</taxon>
        <taxon>Metazoa</taxon>
        <taxon>Chordata</taxon>
        <taxon>Craniata</taxon>
        <taxon>Vertebrata</taxon>
        <taxon>Euteleostomi</taxon>
        <taxon>Actinopterygii</taxon>
        <taxon>Neopterygii</taxon>
        <taxon>Teleostei</taxon>
        <taxon>Neoteleostei</taxon>
        <taxon>Acanthomorphata</taxon>
        <taxon>Eupercaria</taxon>
        <taxon>Centrarchiformes</taxon>
        <taxon>Terapontoidei</taxon>
        <taxon>Terapontidae</taxon>
        <taxon>Scortum</taxon>
    </lineage>
</organism>
<evidence type="ECO:0000313" key="1">
    <source>
        <dbReference type="EMBL" id="KAI3353665.1"/>
    </source>
</evidence>
<accession>A0ACB8VDV8</accession>
<gene>
    <name evidence="1" type="ORF">L3Q82_004910</name>
</gene>
<proteinExistence type="predicted"/>
<keyword evidence="2" id="KW-1185">Reference proteome</keyword>
<dbReference type="EMBL" id="CM041552">
    <property type="protein sequence ID" value="KAI3353665.1"/>
    <property type="molecule type" value="Genomic_DNA"/>
</dbReference>
<protein>
    <submittedName>
        <fullName evidence="1">Uncharacterized protein</fullName>
    </submittedName>
</protein>